<evidence type="ECO:0000313" key="2">
    <source>
        <dbReference type="Proteomes" id="UP001149954"/>
    </source>
</evidence>
<organism evidence="1 2">
    <name type="scientific">Penicillium fimorum</name>
    <dbReference type="NCBI Taxonomy" id="1882269"/>
    <lineage>
        <taxon>Eukaryota</taxon>
        <taxon>Fungi</taxon>
        <taxon>Dikarya</taxon>
        <taxon>Ascomycota</taxon>
        <taxon>Pezizomycotina</taxon>
        <taxon>Eurotiomycetes</taxon>
        <taxon>Eurotiomycetidae</taxon>
        <taxon>Eurotiales</taxon>
        <taxon>Aspergillaceae</taxon>
        <taxon>Penicillium</taxon>
    </lineage>
</organism>
<accession>A0A9W9XLF5</accession>
<dbReference type="EMBL" id="JAPWDS010000006">
    <property type="protein sequence ID" value="KAJ5494690.1"/>
    <property type="molecule type" value="Genomic_DNA"/>
</dbReference>
<gene>
    <name evidence="1" type="ORF">N7463_010777</name>
</gene>
<proteinExistence type="predicted"/>
<reference evidence="1" key="2">
    <citation type="journal article" date="2023" name="IMA Fungus">
        <title>Comparative genomic study of the Penicillium genus elucidates a diverse pangenome and 15 lateral gene transfer events.</title>
        <authorList>
            <person name="Petersen C."/>
            <person name="Sorensen T."/>
            <person name="Nielsen M.R."/>
            <person name="Sondergaard T.E."/>
            <person name="Sorensen J.L."/>
            <person name="Fitzpatrick D.A."/>
            <person name="Frisvad J.C."/>
            <person name="Nielsen K.L."/>
        </authorList>
    </citation>
    <scope>NUCLEOTIDE SEQUENCE</scope>
    <source>
        <strain evidence="1">IBT 29495</strain>
    </source>
</reference>
<reference evidence="1" key="1">
    <citation type="submission" date="2022-12" db="EMBL/GenBank/DDBJ databases">
        <authorList>
            <person name="Petersen C."/>
        </authorList>
    </citation>
    <scope>NUCLEOTIDE SEQUENCE</scope>
    <source>
        <strain evidence="1">IBT 29495</strain>
    </source>
</reference>
<name>A0A9W9XLF5_9EURO</name>
<keyword evidence="2" id="KW-1185">Reference proteome</keyword>
<protein>
    <submittedName>
        <fullName evidence="1">Uncharacterized protein</fullName>
    </submittedName>
</protein>
<evidence type="ECO:0000313" key="1">
    <source>
        <dbReference type="EMBL" id="KAJ5494690.1"/>
    </source>
</evidence>
<dbReference type="AlphaFoldDB" id="A0A9W9XLF5"/>
<dbReference type="Proteomes" id="UP001149954">
    <property type="component" value="Unassembled WGS sequence"/>
</dbReference>
<comment type="caution">
    <text evidence="1">The sequence shown here is derived from an EMBL/GenBank/DDBJ whole genome shotgun (WGS) entry which is preliminary data.</text>
</comment>
<sequence>MSPECPEEFPYCIWHPDTASEATYRELAKRYPHMKYLVGRACAVAGCTYLFHELDLLPECHIAEEARKSGHMAIFDTIMKAGTKYNAMDDYTKEISTPVPGNLNGDTAVRSYLDTLDSNLTRDGCRPATKASTGRWTMIIATPVKTGG</sequence>
<dbReference type="OrthoDB" id="4362164at2759"/>